<evidence type="ECO:0000256" key="3">
    <source>
        <dbReference type="ARBA" id="ARBA00022692"/>
    </source>
</evidence>
<comment type="caution">
    <text evidence="7">The sequence shown here is derived from an EMBL/GenBank/DDBJ whole genome shotgun (WGS) entry which is preliminary data.</text>
</comment>
<keyword evidence="2" id="KW-0813">Transport</keyword>
<evidence type="ECO:0000256" key="5">
    <source>
        <dbReference type="ARBA" id="ARBA00023136"/>
    </source>
</evidence>
<sequence length="437" mass="47694">MSLPITDIKDNVEHLDQPSLNDVAFTPGSVEEKRLVRKIDRRILPILWLMYILNYLDRTNIGNAKTGGMQADLKLSSSDYSLVLSIFFVGYLLNEVPCNMILSRTRPSLFLPTIMFCWGAMSIGAKGVNSLGGMVAFRFFLGIIEAGFFPGVMLLLSCWYKPAELSKRVAFFYTASLMSGAFGGLLAGGIITGLEGVAGTRGWKCTTRWLSEDERRLAVDRLVVASLEAAVAEEADISHMQAFKLAVKNPRTWAFLITYNMLNSVGTISYFFPTLMTSLGYTGQKSQFMTVPIYAVALVIALAVGFSADKTGQKAYHGIGACLLGVVSFVICATVSNNAVRYTFICFGGAGIWSCIPILLSWLVTMFEGRESRAISIALINGFGNLSSVYGSFFWPSDQAPQYHMGFAITTALLGATGVAIGLIKYFYGDRGVQKTN</sequence>
<dbReference type="Gene3D" id="1.20.1250.20">
    <property type="entry name" value="MFS general substrate transporter like domains"/>
    <property type="match status" value="2"/>
</dbReference>
<evidence type="ECO:0008006" key="9">
    <source>
        <dbReference type="Google" id="ProtNLM"/>
    </source>
</evidence>
<dbReference type="AlphaFoldDB" id="A0A427XML0"/>
<dbReference type="Pfam" id="PF07690">
    <property type="entry name" value="MFS_1"/>
    <property type="match status" value="1"/>
</dbReference>
<protein>
    <recommendedName>
        <fullName evidence="9">Major facilitator superfamily (MFS) profile domain-containing protein</fullName>
    </recommendedName>
</protein>
<keyword evidence="3 6" id="KW-0812">Transmembrane</keyword>
<dbReference type="PANTHER" id="PTHR43791">
    <property type="entry name" value="PERMEASE-RELATED"/>
    <property type="match status" value="1"/>
</dbReference>
<dbReference type="GO" id="GO:0022857">
    <property type="term" value="F:transmembrane transporter activity"/>
    <property type="evidence" value="ECO:0007669"/>
    <property type="project" value="InterPro"/>
</dbReference>
<evidence type="ECO:0000256" key="6">
    <source>
        <dbReference type="SAM" id="Phobius"/>
    </source>
</evidence>
<dbReference type="FunFam" id="1.20.1250.20:FF:000057">
    <property type="entry name" value="MFS general substrate transporter"/>
    <property type="match status" value="1"/>
</dbReference>
<feature type="transmembrane region" description="Helical" evidence="6">
    <location>
        <begin position="81"/>
        <end position="102"/>
    </location>
</feature>
<evidence type="ECO:0000256" key="4">
    <source>
        <dbReference type="ARBA" id="ARBA00022989"/>
    </source>
</evidence>
<dbReference type="SUPFAM" id="SSF103473">
    <property type="entry name" value="MFS general substrate transporter"/>
    <property type="match status" value="1"/>
</dbReference>
<keyword evidence="8" id="KW-1185">Reference proteome</keyword>
<dbReference type="InterPro" id="IPR036259">
    <property type="entry name" value="MFS_trans_sf"/>
</dbReference>
<dbReference type="PANTHER" id="PTHR43791:SF38">
    <property type="entry name" value="MAJOR FACILITATOR SUPERFAMILY (MFS) PROFILE DOMAIN-CONTAINING PROTEIN"/>
    <property type="match status" value="1"/>
</dbReference>
<evidence type="ECO:0000313" key="8">
    <source>
        <dbReference type="Proteomes" id="UP000279259"/>
    </source>
</evidence>
<reference evidence="7 8" key="1">
    <citation type="submission" date="2018-11" db="EMBL/GenBank/DDBJ databases">
        <title>Genome sequence of Saitozyma podzolica DSM 27192.</title>
        <authorList>
            <person name="Aliyu H."/>
            <person name="Gorte O."/>
            <person name="Ochsenreither K."/>
        </authorList>
    </citation>
    <scope>NUCLEOTIDE SEQUENCE [LARGE SCALE GENOMIC DNA]</scope>
    <source>
        <strain evidence="7 8">DSM 27192</strain>
    </source>
</reference>
<gene>
    <name evidence="7" type="ORF">EHS25_007317</name>
</gene>
<feature type="transmembrane region" description="Helical" evidence="6">
    <location>
        <begin position="288"/>
        <end position="308"/>
    </location>
</feature>
<evidence type="ECO:0000256" key="1">
    <source>
        <dbReference type="ARBA" id="ARBA00004141"/>
    </source>
</evidence>
<organism evidence="7 8">
    <name type="scientific">Saitozyma podzolica</name>
    <dbReference type="NCBI Taxonomy" id="1890683"/>
    <lineage>
        <taxon>Eukaryota</taxon>
        <taxon>Fungi</taxon>
        <taxon>Dikarya</taxon>
        <taxon>Basidiomycota</taxon>
        <taxon>Agaricomycotina</taxon>
        <taxon>Tremellomycetes</taxon>
        <taxon>Tremellales</taxon>
        <taxon>Trimorphomycetaceae</taxon>
        <taxon>Saitozyma</taxon>
    </lineage>
</organism>
<feature type="transmembrane region" description="Helical" evidence="6">
    <location>
        <begin position="109"/>
        <end position="129"/>
    </location>
</feature>
<proteinExistence type="predicted"/>
<feature type="transmembrane region" description="Helical" evidence="6">
    <location>
        <begin position="171"/>
        <end position="194"/>
    </location>
</feature>
<evidence type="ECO:0000256" key="2">
    <source>
        <dbReference type="ARBA" id="ARBA00022448"/>
    </source>
</evidence>
<feature type="transmembrane region" description="Helical" evidence="6">
    <location>
        <begin position="407"/>
        <end position="428"/>
    </location>
</feature>
<feature type="transmembrane region" description="Helical" evidence="6">
    <location>
        <begin position="342"/>
        <end position="363"/>
    </location>
</feature>
<feature type="transmembrane region" description="Helical" evidence="6">
    <location>
        <begin position="135"/>
        <end position="159"/>
    </location>
</feature>
<dbReference type="Proteomes" id="UP000279259">
    <property type="component" value="Unassembled WGS sequence"/>
</dbReference>
<dbReference type="OrthoDB" id="3639251at2759"/>
<feature type="transmembrane region" description="Helical" evidence="6">
    <location>
        <begin position="315"/>
        <end position="336"/>
    </location>
</feature>
<comment type="subcellular location">
    <subcellularLocation>
        <location evidence="1">Membrane</location>
        <topology evidence="1">Multi-pass membrane protein</topology>
    </subcellularLocation>
</comment>
<keyword evidence="5 6" id="KW-0472">Membrane</keyword>
<feature type="transmembrane region" description="Helical" evidence="6">
    <location>
        <begin position="43"/>
        <end position="61"/>
    </location>
</feature>
<keyword evidence="4 6" id="KW-1133">Transmembrane helix</keyword>
<dbReference type="InterPro" id="IPR011701">
    <property type="entry name" value="MFS"/>
</dbReference>
<evidence type="ECO:0000313" key="7">
    <source>
        <dbReference type="EMBL" id="RSH80115.1"/>
    </source>
</evidence>
<dbReference type="GO" id="GO:0016020">
    <property type="term" value="C:membrane"/>
    <property type="evidence" value="ECO:0007669"/>
    <property type="project" value="UniProtKB-SubCell"/>
</dbReference>
<dbReference type="EMBL" id="RSCD01000037">
    <property type="protein sequence ID" value="RSH80115.1"/>
    <property type="molecule type" value="Genomic_DNA"/>
</dbReference>
<accession>A0A427XML0</accession>
<name>A0A427XML0_9TREE</name>